<name>A0A4Y2JBB6_ARAVE</name>
<comment type="caution">
    <text evidence="1">The sequence shown here is derived from an EMBL/GenBank/DDBJ whole genome shotgun (WGS) entry which is preliminary data.</text>
</comment>
<reference evidence="1 2" key="1">
    <citation type="journal article" date="2019" name="Sci. Rep.">
        <title>Orb-weaving spider Araneus ventricosus genome elucidates the spidroin gene catalogue.</title>
        <authorList>
            <person name="Kono N."/>
            <person name="Nakamura H."/>
            <person name="Ohtoshi R."/>
            <person name="Moran D.A.P."/>
            <person name="Shinohara A."/>
            <person name="Yoshida Y."/>
            <person name="Fujiwara M."/>
            <person name="Mori M."/>
            <person name="Tomita M."/>
            <person name="Arakawa K."/>
        </authorList>
    </citation>
    <scope>NUCLEOTIDE SEQUENCE [LARGE SCALE GENOMIC DNA]</scope>
</reference>
<evidence type="ECO:0000313" key="1">
    <source>
        <dbReference type="EMBL" id="GBM86506.1"/>
    </source>
</evidence>
<keyword evidence="2" id="KW-1185">Reference proteome</keyword>
<dbReference type="AlphaFoldDB" id="A0A4Y2JBB6"/>
<proteinExistence type="predicted"/>
<dbReference type="EMBL" id="BGPR01003319">
    <property type="protein sequence ID" value="GBM86506.1"/>
    <property type="molecule type" value="Genomic_DNA"/>
</dbReference>
<evidence type="ECO:0000313" key="2">
    <source>
        <dbReference type="Proteomes" id="UP000499080"/>
    </source>
</evidence>
<protein>
    <submittedName>
        <fullName evidence="1">Uncharacterized protein</fullName>
    </submittedName>
</protein>
<organism evidence="1 2">
    <name type="scientific">Araneus ventricosus</name>
    <name type="common">Orbweaver spider</name>
    <name type="synonym">Epeira ventricosa</name>
    <dbReference type="NCBI Taxonomy" id="182803"/>
    <lineage>
        <taxon>Eukaryota</taxon>
        <taxon>Metazoa</taxon>
        <taxon>Ecdysozoa</taxon>
        <taxon>Arthropoda</taxon>
        <taxon>Chelicerata</taxon>
        <taxon>Arachnida</taxon>
        <taxon>Araneae</taxon>
        <taxon>Araneomorphae</taxon>
        <taxon>Entelegynae</taxon>
        <taxon>Araneoidea</taxon>
        <taxon>Araneidae</taxon>
        <taxon>Araneus</taxon>
    </lineage>
</organism>
<dbReference type="Proteomes" id="UP000499080">
    <property type="component" value="Unassembled WGS sequence"/>
</dbReference>
<sequence length="90" mass="9523">MYFVLVYAKSVDKRPPTGVVRKFGEEEVGVSVIAATRNRPSSSPVMEGFPTAALFASSRPLPGNSRKSKLTSGIEAILPGKVSAGRKSAE</sequence>
<accession>A0A4Y2JBB6</accession>
<gene>
    <name evidence="1" type="ORF">AVEN_104111_1</name>
</gene>